<evidence type="ECO:0000256" key="1">
    <source>
        <dbReference type="ARBA" id="ARBA00009437"/>
    </source>
</evidence>
<evidence type="ECO:0000256" key="5">
    <source>
        <dbReference type="SAM" id="MobiDB-lite"/>
    </source>
</evidence>
<dbReference type="PROSITE" id="PS50931">
    <property type="entry name" value="HTH_LYSR"/>
    <property type="match status" value="1"/>
</dbReference>
<dbReference type="RefSeq" id="WP_307267560.1">
    <property type="nucleotide sequence ID" value="NZ_JAUSVX010000001.1"/>
</dbReference>
<evidence type="ECO:0000256" key="3">
    <source>
        <dbReference type="ARBA" id="ARBA00023125"/>
    </source>
</evidence>
<evidence type="ECO:0000313" key="8">
    <source>
        <dbReference type="Proteomes" id="UP001242480"/>
    </source>
</evidence>
<comment type="similarity">
    <text evidence="1">Belongs to the LysR transcriptional regulatory family.</text>
</comment>
<keyword evidence="3 7" id="KW-0238">DNA-binding</keyword>
<reference evidence="7 8" key="1">
    <citation type="submission" date="2023-07" db="EMBL/GenBank/DDBJ databases">
        <title>Genomic Encyclopedia of Type Strains, Phase IV (KMG-IV): sequencing the most valuable type-strain genomes for metagenomic binning, comparative biology and taxonomic classification.</title>
        <authorList>
            <person name="Goeker M."/>
        </authorList>
    </citation>
    <scope>NUCLEOTIDE SEQUENCE [LARGE SCALE GENOMIC DNA]</scope>
    <source>
        <strain evidence="7 8">DSM 19619</strain>
    </source>
</reference>
<dbReference type="GO" id="GO:0003677">
    <property type="term" value="F:DNA binding"/>
    <property type="evidence" value="ECO:0007669"/>
    <property type="project" value="UniProtKB-KW"/>
</dbReference>
<dbReference type="Pfam" id="PF03466">
    <property type="entry name" value="LysR_substrate"/>
    <property type="match status" value="1"/>
</dbReference>
<evidence type="ECO:0000313" key="7">
    <source>
        <dbReference type="EMBL" id="MDQ0467644.1"/>
    </source>
</evidence>
<comment type="caution">
    <text evidence="7">The sequence shown here is derived from an EMBL/GenBank/DDBJ whole genome shotgun (WGS) entry which is preliminary data.</text>
</comment>
<dbReference type="PANTHER" id="PTHR30537:SF74">
    <property type="entry name" value="HTH-TYPE TRANSCRIPTIONAL REGULATOR TRPI"/>
    <property type="match status" value="1"/>
</dbReference>
<dbReference type="InterPro" id="IPR036388">
    <property type="entry name" value="WH-like_DNA-bd_sf"/>
</dbReference>
<keyword evidence="2" id="KW-0805">Transcription regulation</keyword>
<gene>
    <name evidence="7" type="ORF">QO011_000639</name>
</gene>
<keyword evidence="4" id="KW-0804">Transcription</keyword>
<feature type="compositionally biased region" description="Basic and acidic residues" evidence="5">
    <location>
        <begin position="306"/>
        <end position="315"/>
    </location>
</feature>
<accession>A0ABU0J064</accession>
<dbReference type="Gene3D" id="3.40.190.10">
    <property type="entry name" value="Periplasmic binding protein-like II"/>
    <property type="match status" value="2"/>
</dbReference>
<dbReference type="InterPro" id="IPR058163">
    <property type="entry name" value="LysR-type_TF_proteobact-type"/>
</dbReference>
<evidence type="ECO:0000256" key="2">
    <source>
        <dbReference type="ARBA" id="ARBA00023015"/>
    </source>
</evidence>
<name>A0ABU0J064_9HYPH</name>
<evidence type="ECO:0000259" key="6">
    <source>
        <dbReference type="PROSITE" id="PS50931"/>
    </source>
</evidence>
<proteinExistence type="inferred from homology"/>
<dbReference type="InterPro" id="IPR005119">
    <property type="entry name" value="LysR_subst-bd"/>
</dbReference>
<protein>
    <submittedName>
        <fullName evidence="7">DNA-binding transcriptional LysR family regulator</fullName>
    </submittedName>
</protein>
<dbReference type="Pfam" id="PF00126">
    <property type="entry name" value="HTH_1"/>
    <property type="match status" value="1"/>
</dbReference>
<dbReference type="InterPro" id="IPR000847">
    <property type="entry name" value="LysR_HTH_N"/>
</dbReference>
<dbReference type="SUPFAM" id="SSF53850">
    <property type="entry name" value="Periplasmic binding protein-like II"/>
    <property type="match status" value="1"/>
</dbReference>
<sequence>MPQPLPSLIALKAFEATVRHRSMSEAAAELYVTHGAVSRHVKALEAALGVVLLSRNARSTDPTPEGLQLAEGLGTAFRLIQASVERVKPGPLTLSCSSSIMMRWIIPNIARFHALHPLVEVQFNLNFDRIDFMRDKVSLAIRSSTIAPPPNAVIRDLAAEWIGPVCSPDCLSASPLRAPADLAGARLLSTNTRPQAWEDWVAATGHGLADLPLRSSFDHFYLLIEAAACGLGCAVVPKMLVLDDLRSGRLVAPFGFVPGPRRLKLWVAPHIAGHPDARALERWLIEEMAASLARDEAGPGLVSGPRRQERPGVPA</sequence>
<feature type="region of interest" description="Disordered" evidence="5">
    <location>
        <begin position="296"/>
        <end position="315"/>
    </location>
</feature>
<keyword evidence="8" id="KW-1185">Reference proteome</keyword>
<dbReference type="EMBL" id="JAUSVX010000001">
    <property type="protein sequence ID" value="MDQ0467644.1"/>
    <property type="molecule type" value="Genomic_DNA"/>
</dbReference>
<dbReference type="SUPFAM" id="SSF46785">
    <property type="entry name" value="Winged helix' DNA-binding domain"/>
    <property type="match status" value="1"/>
</dbReference>
<dbReference type="Proteomes" id="UP001242480">
    <property type="component" value="Unassembled WGS sequence"/>
</dbReference>
<evidence type="ECO:0000256" key="4">
    <source>
        <dbReference type="ARBA" id="ARBA00023163"/>
    </source>
</evidence>
<dbReference type="PANTHER" id="PTHR30537">
    <property type="entry name" value="HTH-TYPE TRANSCRIPTIONAL REGULATOR"/>
    <property type="match status" value="1"/>
</dbReference>
<dbReference type="Gene3D" id="1.10.10.10">
    <property type="entry name" value="Winged helix-like DNA-binding domain superfamily/Winged helix DNA-binding domain"/>
    <property type="match status" value="1"/>
</dbReference>
<dbReference type="InterPro" id="IPR036390">
    <property type="entry name" value="WH_DNA-bd_sf"/>
</dbReference>
<feature type="domain" description="HTH lysR-type" evidence="6">
    <location>
        <begin position="6"/>
        <end position="63"/>
    </location>
</feature>
<organism evidence="7 8">
    <name type="scientific">Labrys wisconsinensis</name>
    <dbReference type="NCBI Taxonomy" id="425677"/>
    <lineage>
        <taxon>Bacteria</taxon>
        <taxon>Pseudomonadati</taxon>
        <taxon>Pseudomonadota</taxon>
        <taxon>Alphaproteobacteria</taxon>
        <taxon>Hyphomicrobiales</taxon>
        <taxon>Xanthobacteraceae</taxon>
        <taxon>Labrys</taxon>
    </lineage>
</organism>